<dbReference type="Pfam" id="PF07021">
    <property type="entry name" value="MetW"/>
    <property type="match status" value="1"/>
</dbReference>
<evidence type="ECO:0000256" key="1">
    <source>
        <dbReference type="ARBA" id="ARBA00022679"/>
    </source>
</evidence>
<dbReference type="NCBIfam" id="TIGR02081">
    <property type="entry name" value="metW"/>
    <property type="match status" value="1"/>
</dbReference>
<dbReference type="GO" id="GO:0016740">
    <property type="term" value="F:transferase activity"/>
    <property type="evidence" value="ECO:0007669"/>
    <property type="project" value="UniProtKB-KW"/>
</dbReference>
<dbReference type="AlphaFoldDB" id="A0A3B1E192"/>
<dbReference type="PANTHER" id="PTHR43861:SF3">
    <property type="entry name" value="PUTATIVE (AFU_ORTHOLOGUE AFUA_2G14390)-RELATED"/>
    <property type="match status" value="1"/>
</dbReference>
<protein>
    <submittedName>
        <fullName evidence="2">Methionine biosynthesis protein MetW</fullName>
    </submittedName>
</protein>
<dbReference type="CDD" id="cd02440">
    <property type="entry name" value="AdoMet_MTases"/>
    <property type="match status" value="1"/>
</dbReference>
<dbReference type="SUPFAM" id="SSF53335">
    <property type="entry name" value="S-adenosyl-L-methionine-dependent methyltransferases"/>
    <property type="match status" value="1"/>
</dbReference>
<organism evidence="2">
    <name type="scientific">hydrothermal vent metagenome</name>
    <dbReference type="NCBI Taxonomy" id="652676"/>
    <lineage>
        <taxon>unclassified sequences</taxon>
        <taxon>metagenomes</taxon>
        <taxon>ecological metagenomes</taxon>
    </lineage>
</organism>
<sequence length="197" mass="22407">MSSIRPDHKIIIDLIQTSSKVLDLGCGDGELLSLLKKQKSCRGVGIEIDEKAIYQCMEKGVTVSHGDIDSGLEDYSSKCFDYVILNDSLQEILNPEKVIEAALRVGKHVIVGIPNFCNLSARLQIFFKGRVPVTSWLPYKWYNTPNLRFLSLKDFQQFCHDKKIKIEERRALTTKKEIARMTNLFAYMGIYLLSAKS</sequence>
<reference evidence="2" key="1">
    <citation type="submission" date="2018-06" db="EMBL/GenBank/DDBJ databases">
        <authorList>
            <person name="Zhirakovskaya E."/>
        </authorList>
    </citation>
    <scope>NUCLEOTIDE SEQUENCE</scope>
</reference>
<dbReference type="PANTHER" id="PTHR43861">
    <property type="entry name" value="TRANS-ACONITATE 2-METHYLTRANSFERASE-RELATED"/>
    <property type="match status" value="1"/>
</dbReference>
<evidence type="ECO:0000313" key="2">
    <source>
        <dbReference type="EMBL" id="VAX35417.1"/>
    </source>
</evidence>
<proteinExistence type="predicted"/>
<dbReference type="Gene3D" id="3.40.50.150">
    <property type="entry name" value="Vaccinia Virus protein VP39"/>
    <property type="match status" value="1"/>
</dbReference>
<accession>A0A3B1E192</accession>
<dbReference type="InterPro" id="IPR029063">
    <property type="entry name" value="SAM-dependent_MTases_sf"/>
</dbReference>
<dbReference type="EMBL" id="UOGJ01000050">
    <property type="protein sequence ID" value="VAX35417.1"/>
    <property type="molecule type" value="Genomic_DNA"/>
</dbReference>
<name>A0A3B1E192_9ZZZZ</name>
<keyword evidence="1" id="KW-0808">Transferase</keyword>
<gene>
    <name evidence="2" type="ORF">MNBD_UNCLBAC01-841</name>
</gene>
<dbReference type="InterPro" id="IPR010743">
    <property type="entry name" value="Methionine_synth_MetW"/>
</dbReference>